<dbReference type="EMBL" id="DAAYTU010000007">
    <property type="protein sequence ID" value="HAG5769856.1"/>
    <property type="molecule type" value="Genomic_DNA"/>
</dbReference>
<comment type="caution">
    <text evidence="3">The sequence shown here is derived from an EMBL/GenBank/DDBJ whole genome shotgun (WGS) entry which is preliminary data.</text>
</comment>
<organism evidence="3">
    <name type="scientific">Escherichia coli</name>
    <dbReference type="NCBI Taxonomy" id="562"/>
    <lineage>
        <taxon>Bacteria</taxon>
        <taxon>Pseudomonadati</taxon>
        <taxon>Pseudomonadota</taxon>
        <taxon>Gammaproteobacteria</taxon>
        <taxon>Enterobacterales</taxon>
        <taxon>Enterobacteriaceae</taxon>
        <taxon>Escherichia</taxon>
    </lineage>
</organism>
<dbReference type="Pfam" id="PF13258">
    <property type="entry name" value="DUF4049"/>
    <property type="match status" value="1"/>
</dbReference>
<protein>
    <submittedName>
        <fullName evidence="3">DUF4049 domain-containing protein</fullName>
    </submittedName>
</protein>
<dbReference type="AlphaFoldDB" id="A0A765T2U1"/>
<feature type="domain" description="DUF4049" evidence="1">
    <location>
        <begin position="212"/>
        <end position="526"/>
    </location>
</feature>
<name>A0A765T2U1_ECOLX</name>
<evidence type="ECO:0000259" key="2">
    <source>
        <dbReference type="Pfam" id="PF21661"/>
    </source>
</evidence>
<dbReference type="InterPro" id="IPR049206">
    <property type="entry name" value="DUF6860"/>
</dbReference>
<sequence>MKVFKMISRTINSNHEDKHSKSKKVNYDQYNENVDKKKISTTVEIKMLDNIFDMGGDLGLHILYFLQNGGWNGHDAYHNTVKAWFYSSEPTVDLQEYNNFRQMINDKFIFTISPDNRNVLKTMPPITFKIKSKGNFYLLNISVDNTEIIYKMKEPFINIQNFFTLLSGNFKPDWSWTVSTDPLTDRDFDSAIASAFSWRKYFTQCGAINRKSANTAYFGDTDGCVGAVLYALLVSGHIGIQERGWGLLKELLLQEEYALRSCNNNSMVSHYKFLDVRDAILNNLHQYIFLKSDAITPCIFLGDHTGDRCSTIFGDQYILTLLSAMRDVKDNQYERINKNIIVLAGNHDTTVNGNYNARKESCIISAGDTYSLVKTLDVCHFDPVSRVLTSHHGITRSDNNECYYLGALVVDFTEMVNRNDPAELSDIFNKKHQEIMNNETFHECRNNVLRIQHKFSFYFSNTVNVRPEIENITNCASVLRCKQKFGHNGIGVNKDQIEDTESMGLNSRKCMEGSSGINMGMSCYQCS</sequence>
<feature type="domain" description="DUF6860" evidence="2">
    <location>
        <begin position="43"/>
        <end position="166"/>
    </location>
</feature>
<reference evidence="3" key="2">
    <citation type="submission" date="2020-02" db="EMBL/GenBank/DDBJ databases">
        <authorList>
            <consortium name="NCBI Pathogen Detection Project"/>
        </authorList>
    </citation>
    <scope>NUCLEOTIDE SEQUENCE</scope>
    <source>
        <strain evidence="3">1839</strain>
    </source>
</reference>
<proteinExistence type="predicted"/>
<dbReference type="Pfam" id="PF21661">
    <property type="entry name" value="DUF6860"/>
    <property type="match status" value="1"/>
</dbReference>
<evidence type="ECO:0000313" key="3">
    <source>
        <dbReference type="EMBL" id="HAG5769856.1"/>
    </source>
</evidence>
<dbReference type="InterPro" id="IPR025123">
    <property type="entry name" value="DUF4049"/>
</dbReference>
<dbReference type="InterPro" id="IPR029052">
    <property type="entry name" value="Metallo-depent_PP-like"/>
</dbReference>
<reference evidence="3" key="1">
    <citation type="journal article" date="2018" name="Genome Biol.">
        <title>SKESA: strategic k-mer extension for scrupulous assemblies.</title>
        <authorList>
            <person name="Souvorov A."/>
            <person name="Agarwala R."/>
            <person name="Lipman D.J."/>
        </authorList>
    </citation>
    <scope>NUCLEOTIDE SEQUENCE [LARGE SCALE GENOMIC DNA]</scope>
    <source>
        <strain evidence="3">1839</strain>
    </source>
</reference>
<accession>A0A765T2U1</accession>
<evidence type="ECO:0000259" key="1">
    <source>
        <dbReference type="Pfam" id="PF13258"/>
    </source>
</evidence>
<gene>
    <name evidence="3" type="ORF">GGB84_001478</name>
</gene>
<dbReference type="SUPFAM" id="SSF56300">
    <property type="entry name" value="Metallo-dependent phosphatases"/>
    <property type="match status" value="1"/>
</dbReference>